<gene>
    <name evidence="2" type="ORF">ORI27_25935</name>
</gene>
<evidence type="ECO:0008006" key="4">
    <source>
        <dbReference type="Google" id="ProtNLM"/>
    </source>
</evidence>
<keyword evidence="1" id="KW-1133">Transmembrane helix</keyword>
<keyword evidence="1" id="KW-0472">Membrane</keyword>
<feature type="transmembrane region" description="Helical" evidence="1">
    <location>
        <begin position="53"/>
        <end position="71"/>
    </location>
</feature>
<dbReference type="RefSeq" id="WP_265999957.1">
    <property type="nucleotide sequence ID" value="NZ_JAPJDN010000033.1"/>
</dbReference>
<keyword evidence="1" id="KW-0812">Transmembrane</keyword>
<reference evidence="2 3" key="1">
    <citation type="submission" date="2022-11" db="EMBL/GenBank/DDBJ databases">
        <title>Mycobacterium sp. nov.</title>
        <authorList>
            <person name="Papic B."/>
            <person name="Spicic S."/>
            <person name="Duvnjak S."/>
        </authorList>
    </citation>
    <scope>NUCLEOTIDE SEQUENCE [LARGE SCALE GENOMIC DNA]</scope>
    <source>
        <strain evidence="2 3">CVI_P4</strain>
    </source>
</reference>
<dbReference type="Proteomes" id="UP001300745">
    <property type="component" value="Unassembled WGS sequence"/>
</dbReference>
<evidence type="ECO:0000313" key="2">
    <source>
        <dbReference type="EMBL" id="MCX2940142.1"/>
    </source>
</evidence>
<proteinExistence type="predicted"/>
<keyword evidence="3" id="KW-1185">Reference proteome</keyword>
<protein>
    <recommendedName>
        <fullName evidence="4">Ryanodine receptor Ryr domain-containing protein</fullName>
    </recommendedName>
</protein>
<feature type="transmembrane region" description="Helical" evidence="1">
    <location>
        <begin position="147"/>
        <end position="168"/>
    </location>
</feature>
<sequence>MPRPSASRIGTLRAVLGAVAALAVGYLGVLAAWPQVRDGLPPALAWFGRPNSAVTIAVVSVLLVLLAAVLARSGTESRAGAPIAVVAGLALLSAVLGVASYWRCQDDSHPDFFTPLIWTAELVKGGNPVRALDSGACPSPTPVALNIAQLSALAAVFLSVIGVAVALFQSRLDRLRARLAGSVTAVVDLDDDGSSMLAAIARNLDRRSTLVVVTSDPDRPCVRAARVKGACVLAVDFGRPATLASLPIWDKLDRLYLMSPDPSTNLARLQTITERVTRLDDRQRLPLIVRIDDPWQADAWRAQHFGGSDTIWAADTVGKYEVTARRLLDMILAGTPVDRIMICGTSQLTLALCADMTQRRIENDYHSDDAAALPELTLVGPAAEEYLADHDHSVRRIGLSPDFTKIRAVNDNPTVPVLSSLLAAGPATAVILVDGAPGIDTSTGTRLAARFPDTPIYAWDADADTSERRATLVGQLRTYRLSLDLPGGQAQDAWERAARLIHQRYAAEVPVRTPASLPWDELDEFYRGSNRRQVRNALWMVEKIGGHTWNTWGQSPDRLSTAELRRLPPLEQLQRMGFERDTAIAMARAEHEDWCRYYRAAGWQYGPTRDDARKIHDKLTDFAAIEADPALLNSALSSLAATLTKLRELGYRSRPIADSTESPWNRFRRTGLVIAERRDKPWTWTTTSGERLQADAGDWAVSEPDGQRWWSVKDPVFRAQHSHLDGSRWRRDGVVSARPARAGEVIETLEGRTTAGAGDWVVQGEHGEQWPVPADEFARRYEGPV</sequence>
<name>A0ABT3SKU6_9MYCO</name>
<dbReference type="Gene3D" id="6.20.350.10">
    <property type="match status" value="1"/>
</dbReference>
<accession>A0ABT3SKU6</accession>
<dbReference type="EMBL" id="JAPJDO010000033">
    <property type="protein sequence ID" value="MCX2940142.1"/>
    <property type="molecule type" value="Genomic_DNA"/>
</dbReference>
<evidence type="ECO:0000256" key="1">
    <source>
        <dbReference type="SAM" id="Phobius"/>
    </source>
</evidence>
<feature type="transmembrane region" description="Helical" evidence="1">
    <location>
        <begin position="83"/>
        <end position="102"/>
    </location>
</feature>
<evidence type="ECO:0000313" key="3">
    <source>
        <dbReference type="Proteomes" id="UP001300745"/>
    </source>
</evidence>
<organism evidence="2 3">
    <name type="scientific">Mycobacterium pinniadriaticum</name>
    <dbReference type="NCBI Taxonomy" id="2994102"/>
    <lineage>
        <taxon>Bacteria</taxon>
        <taxon>Bacillati</taxon>
        <taxon>Actinomycetota</taxon>
        <taxon>Actinomycetes</taxon>
        <taxon>Mycobacteriales</taxon>
        <taxon>Mycobacteriaceae</taxon>
        <taxon>Mycobacterium</taxon>
    </lineage>
</organism>
<feature type="transmembrane region" description="Helical" evidence="1">
    <location>
        <begin position="12"/>
        <end position="33"/>
    </location>
</feature>
<comment type="caution">
    <text evidence="2">The sequence shown here is derived from an EMBL/GenBank/DDBJ whole genome shotgun (WGS) entry which is preliminary data.</text>
</comment>